<keyword evidence="6" id="KW-1185">Reference proteome</keyword>
<proteinExistence type="inferred from homology"/>
<dbReference type="NCBIfam" id="TIGR02227">
    <property type="entry name" value="sigpep_I_bact"/>
    <property type="match status" value="1"/>
</dbReference>
<name>A0A1L4D526_9BACT</name>
<dbReference type="GO" id="GO:0016020">
    <property type="term" value="C:membrane"/>
    <property type="evidence" value="ECO:0007669"/>
    <property type="project" value="UniProtKB-SubCell"/>
</dbReference>
<dbReference type="Gene3D" id="2.10.109.10">
    <property type="entry name" value="Umud Fragment, subunit A"/>
    <property type="match status" value="1"/>
</dbReference>
<organism evidence="5 6">
    <name type="scientific">Silvanigrella aquatica</name>
    <dbReference type="NCBI Taxonomy" id="1915309"/>
    <lineage>
        <taxon>Bacteria</taxon>
        <taxon>Pseudomonadati</taxon>
        <taxon>Bdellovibrionota</taxon>
        <taxon>Oligoflexia</taxon>
        <taxon>Silvanigrellales</taxon>
        <taxon>Silvanigrellaceae</taxon>
        <taxon>Silvanigrella</taxon>
    </lineage>
</organism>
<dbReference type="GO" id="GO:0009003">
    <property type="term" value="F:signal peptidase activity"/>
    <property type="evidence" value="ECO:0007669"/>
    <property type="project" value="UniProtKB-EC"/>
</dbReference>
<dbReference type="EMBL" id="CP017836">
    <property type="protein sequence ID" value="APJ05290.1"/>
    <property type="molecule type" value="Genomic_DNA"/>
</dbReference>
<evidence type="ECO:0000256" key="3">
    <source>
        <dbReference type="RuleBase" id="RU362042"/>
    </source>
</evidence>
<gene>
    <name evidence="5" type="ORF">AXG55_14810</name>
</gene>
<dbReference type="InterPro" id="IPR000223">
    <property type="entry name" value="Pept_S26A_signal_pept_1"/>
</dbReference>
<keyword evidence="5" id="KW-0614">Plasmid</keyword>
<comment type="catalytic activity">
    <reaction evidence="3">
        <text>Cleavage of hydrophobic, N-terminal signal or leader sequences from secreted and periplasmic proteins.</text>
        <dbReference type="EC" id="3.4.21.89"/>
    </reaction>
</comment>
<dbReference type="PANTHER" id="PTHR43390:SF1">
    <property type="entry name" value="CHLOROPLAST PROCESSING PEPTIDASE"/>
    <property type="match status" value="1"/>
</dbReference>
<dbReference type="PANTHER" id="PTHR43390">
    <property type="entry name" value="SIGNAL PEPTIDASE I"/>
    <property type="match status" value="1"/>
</dbReference>
<dbReference type="AlphaFoldDB" id="A0A1L4D526"/>
<dbReference type="InterPro" id="IPR036286">
    <property type="entry name" value="LexA/Signal_pep-like_sf"/>
</dbReference>
<dbReference type="EC" id="3.4.21.89" evidence="3"/>
<dbReference type="PRINTS" id="PR00727">
    <property type="entry name" value="LEADERPTASE"/>
</dbReference>
<evidence type="ECO:0000256" key="1">
    <source>
        <dbReference type="ARBA" id="ARBA00009370"/>
    </source>
</evidence>
<accession>A0A1L4D526</accession>
<dbReference type="GO" id="GO:0004252">
    <property type="term" value="F:serine-type endopeptidase activity"/>
    <property type="evidence" value="ECO:0007669"/>
    <property type="project" value="InterPro"/>
</dbReference>
<comment type="subcellular location">
    <subcellularLocation>
        <location evidence="3">Membrane</location>
        <topology evidence="3">Single-pass type II membrane protein</topology>
    </subcellularLocation>
</comment>
<keyword evidence="3" id="KW-0645">Protease</keyword>
<geneLocation type="plasmid" evidence="6">
    <name>pnonnen2</name>
</geneLocation>
<evidence type="ECO:0000256" key="2">
    <source>
        <dbReference type="ARBA" id="ARBA00019232"/>
    </source>
</evidence>
<keyword evidence="3" id="KW-0378">Hydrolase</keyword>
<comment type="similarity">
    <text evidence="1 3">Belongs to the peptidase S26 family.</text>
</comment>
<sequence>MPGNFSKEINRNDIITFCPEEKFFELFSYRGYISKNITGKCYNKYPPFIKRVVAITGDKIEIKNDDVYLNENLVKNSNIYNVDKNGYKLPRLNNGFKKILEMNELFVFADGVNRSLDSRYIGIINKKNIISKAYLILEVK</sequence>
<feature type="domain" description="Peptidase S26" evidence="4">
    <location>
        <begin position="7"/>
        <end position="136"/>
    </location>
</feature>
<dbReference type="KEGG" id="saqi:AXG55_14810"/>
<evidence type="ECO:0000313" key="6">
    <source>
        <dbReference type="Proteomes" id="UP000184731"/>
    </source>
</evidence>
<evidence type="ECO:0000259" key="4">
    <source>
        <dbReference type="Pfam" id="PF10502"/>
    </source>
</evidence>
<dbReference type="GO" id="GO:0006465">
    <property type="term" value="P:signal peptide processing"/>
    <property type="evidence" value="ECO:0007669"/>
    <property type="project" value="InterPro"/>
</dbReference>
<dbReference type="SUPFAM" id="SSF51306">
    <property type="entry name" value="LexA/Signal peptidase"/>
    <property type="match status" value="1"/>
</dbReference>
<dbReference type="Proteomes" id="UP000184731">
    <property type="component" value="Plasmid pnonnen2"/>
</dbReference>
<evidence type="ECO:0000313" key="5">
    <source>
        <dbReference type="EMBL" id="APJ05290.1"/>
    </source>
</evidence>
<reference evidence="5" key="1">
    <citation type="submission" date="2016-10" db="EMBL/GenBank/DDBJ databases">
        <title>Silvanigrella aquatica sp. nov., isolated from a freshwater lake located in the Black Forest, Germany, description of Silvanigrellaceae fam. nov., Silvanigrellales ord. nov., reclassification of the order Bdellovibrionales in the class Oligoflexia, reclassification of the families Bacteriovoracaceae and Halobacteriovoraceae in the new order Bacteriovoracales ord. nov., and reclassification of the family Pseudobacteriovoracaceae in the order Oligoflexiales.</title>
        <authorList>
            <person name="Hahn M.W."/>
            <person name="Schmidt J."/>
            <person name="Koll U."/>
            <person name="Rohde M."/>
            <person name="Verbag S."/>
            <person name="Pitt A."/>
            <person name="Nakai R."/>
            <person name="Naganuma T."/>
            <person name="Lang E."/>
        </authorList>
    </citation>
    <scope>NUCLEOTIDE SEQUENCE [LARGE SCALE GENOMIC DNA]</scope>
    <source>
        <strain evidence="5">MWH-Nonnen-W8red</strain>
        <plasmid evidence="5">pNonnen2</plasmid>
    </source>
</reference>
<dbReference type="Pfam" id="PF10502">
    <property type="entry name" value="Peptidase_S26"/>
    <property type="match status" value="1"/>
</dbReference>
<protein>
    <recommendedName>
        <fullName evidence="2 3">Signal peptidase I</fullName>
        <ecNumber evidence="3">3.4.21.89</ecNumber>
    </recommendedName>
</protein>
<dbReference type="InterPro" id="IPR019533">
    <property type="entry name" value="Peptidase_S26"/>
</dbReference>